<gene>
    <name evidence="1" type="ORF">NCTC13038_03663</name>
</gene>
<organism evidence="1 2">
    <name type="scientific">Raoultella terrigena</name>
    <name type="common">Klebsiella terrigena</name>
    <dbReference type="NCBI Taxonomy" id="577"/>
    <lineage>
        <taxon>Bacteria</taxon>
        <taxon>Pseudomonadati</taxon>
        <taxon>Pseudomonadota</taxon>
        <taxon>Gammaproteobacteria</taxon>
        <taxon>Enterobacterales</taxon>
        <taxon>Enterobacteriaceae</taxon>
        <taxon>Klebsiella/Raoultella group</taxon>
        <taxon>Raoultella</taxon>
    </lineage>
</organism>
<protein>
    <submittedName>
        <fullName evidence="1">Uncharacterized protein</fullName>
    </submittedName>
</protein>
<dbReference type="EMBL" id="CAADJG010000002">
    <property type="protein sequence ID" value="VFS77020.1"/>
    <property type="molecule type" value="Genomic_DNA"/>
</dbReference>
<evidence type="ECO:0000313" key="2">
    <source>
        <dbReference type="Proteomes" id="UP000332594"/>
    </source>
</evidence>
<proteinExistence type="predicted"/>
<reference evidence="1 2" key="1">
    <citation type="submission" date="2019-03" db="EMBL/GenBank/DDBJ databases">
        <authorList>
            <consortium name="Pathogen Informatics"/>
        </authorList>
    </citation>
    <scope>NUCLEOTIDE SEQUENCE [LARGE SCALE GENOMIC DNA]</scope>
    <source>
        <strain evidence="1 2">NCTC13038</strain>
    </source>
</reference>
<evidence type="ECO:0000313" key="1">
    <source>
        <dbReference type="EMBL" id="VFS77020.1"/>
    </source>
</evidence>
<sequence length="51" mass="6117">MRKGKVYKPLYHQIMQNFSKIIFVSIPQFSLPEDIRWETVTCFPLIKTLQC</sequence>
<name>A0A485BUQ6_RAOTE</name>
<dbReference type="AlphaFoldDB" id="A0A485BUQ6"/>
<accession>A0A485BUQ6</accession>
<dbReference type="Proteomes" id="UP000332594">
    <property type="component" value="Unassembled WGS sequence"/>
</dbReference>